<dbReference type="RefSeq" id="WP_395818257.1">
    <property type="nucleotide sequence ID" value="NZ_CP043494.1"/>
</dbReference>
<dbReference type="Proteomes" id="UP001611383">
    <property type="component" value="Chromosome"/>
</dbReference>
<dbReference type="Pfam" id="PF25087">
    <property type="entry name" value="GMPPB_C"/>
    <property type="match status" value="1"/>
</dbReference>
<dbReference type="InterPro" id="IPR056729">
    <property type="entry name" value="GMPPB_C"/>
</dbReference>
<reference evidence="4 5" key="1">
    <citation type="submission" date="2019-08" db="EMBL/GenBank/DDBJ databases">
        <title>Archangium and Cystobacter genomes.</title>
        <authorList>
            <person name="Chen I.-C.K."/>
            <person name="Wielgoss S."/>
        </authorList>
    </citation>
    <scope>NUCLEOTIDE SEQUENCE [LARGE SCALE GENOMIC DNA]</scope>
    <source>
        <strain evidence="4 5">Cbm 6</strain>
    </source>
</reference>
<proteinExistence type="predicted"/>
<dbReference type="SUPFAM" id="SSF51161">
    <property type="entry name" value="Trimeric LpxA-like enzymes"/>
    <property type="match status" value="1"/>
</dbReference>
<evidence type="ECO:0000259" key="3">
    <source>
        <dbReference type="Pfam" id="PF25087"/>
    </source>
</evidence>
<evidence type="ECO:0000313" key="5">
    <source>
        <dbReference type="Proteomes" id="UP001611383"/>
    </source>
</evidence>
<dbReference type="PANTHER" id="PTHR43584:SF8">
    <property type="entry name" value="N-ACETYLMURAMATE ALPHA-1-PHOSPHATE URIDYLYLTRANSFERASE"/>
    <property type="match status" value="1"/>
</dbReference>
<evidence type="ECO:0000256" key="1">
    <source>
        <dbReference type="ARBA" id="ARBA00022679"/>
    </source>
</evidence>
<protein>
    <submittedName>
        <fullName evidence="4">LpxA family transferase</fullName>
    </submittedName>
</protein>
<dbReference type="PANTHER" id="PTHR43584">
    <property type="entry name" value="NUCLEOTIDYL TRANSFERASE"/>
    <property type="match status" value="1"/>
</dbReference>
<keyword evidence="1 4" id="KW-0808">Transferase</keyword>
<dbReference type="EMBL" id="CP043494">
    <property type="protein sequence ID" value="WNG44761.1"/>
    <property type="molecule type" value="Genomic_DNA"/>
</dbReference>
<dbReference type="InterPro" id="IPR011004">
    <property type="entry name" value="Trimer_LpxA-like_sf"/>
</dbReference>
<gene>
    <name evidence="4" type="ORF">F0U60_12175</name>
</gene>
<dbReference type="Gene3D" id="2.160.10.10">
    <property type="entry name" value="Hexapeptide repeat proteins"/>
    <property type="match status" value="1"/>
</dbReference>
<dbReference type="GO" id="GO:0016740">
    <property type="term" value="F:transferase activity"/>
    <property type="evidence" value="ECO:0007669"/>
    <property type="project" value="UniProtKB-KW"/>
</dbReference>
<evidence type="ECO:0000256" key="2">
    <source>
        <dbReference type="ARBA" id="ARBA00023315"/>
    </source>
</evidence>
<dbReference type="InterPro" id="IPR050065">
    <property type="entry name" value="GlmU-like"/>
</dbReference>
<name>A0ABY9WLQ9_9BACT</name>
<keyword evidence="2" id="KW-0012">Acyltransferase</keyword>
<keyword evidence="5" id="KW-1185">Reference proteome</keyword>
<sequence length="207" mass="22246">MYLLTNYVPHLREEFPLLPLDAAPWNIVAKLPLALPQFLQQLDLKDYEDRAGVYIHRSARVEDGAILKGPALIREGCFIAAHAYLRGGVILGPQVTVGPGCELKTSIISSKSVLAHFNFVGDSIIGRGVNLEAGAVVANHWNERTDKTIRVHINGQKISTGCTKFGALIGDGARIGANAVLSPGTLLPPGAVVRRLQLVEQDGAEPE</sequence>
<evidence type="ECO:0000313" key="4">
    <source>
        <dbReference type="EMBL" id="WNG44761.1"/>
    </source>
</evidence>
<organism evidence="4 5">
    <name type="scientific">Archangium minus</name>
    <dbReference type="NCBI Taxonomy" id="83450"/>
    <lineage>
        <taxon>Bacteria</taxon>
        <taxon>Pseudomonadati</taxon>
        <taxon>Myxococcota</taxon>
        <taxon>Myxococcia</taxon>
        <taxon>Myxococcales</taxon>
        <taxon>Cystobacterineae</taxon>
        <taxon>Archangiaceae</taxon>
        <taxon>Archangium</taxon>
    </lineage>
</organism>
<feature type="domain" description="Mannose-1-phosphate guanyltransferase C-terminal" evidence="3">
    <location>
        <begin position="53"/>
        <end position="140"/>
    </location>
</feature>
<accession>A0ABY9WLQ9</accession>